<reference evidence="7" key="2">
    <citation type="journal article" date="2021" name="Genome Biol. Evol.">
        <title>Developing a high-quality reference genome for a parasitic bivalve with doubly uniparental inheritance (Bivalvia: Unionida).</title>
        <authorList>
            <person name="Smith C.H."/>
        </authorList>
    </citation>
    <scope>NUCLEOTIDE SEQUENCE</scope>
    <source>
        <strain evidence="7">CHS0354</strain>
        <tissue evidence="7">Mantle</tissue>
    </source>
</reference>
<dbReference type="PROSITE" id="PS50287">
    <property type="entry name" value="SRCR_2"/>
    <property type="match status" value="1"/>
</dbReference>
<dbReference type="AlphaFoldDB" id="A0AAE0RYS8"/>
<organism evidence="7 8">
    <name type="scientific">Potamilus streckersoni</name>
    <dbReference type="NCBI Taxonomy" id="2493646"/>
    <lineage>
        <taxon>Eukaryota</taxon>
        <taxon>Metazoa</taxon>
        <taxon>Spiralia</taxon>
        <taxon>Lophotrochozoa</taxon>
        <taxon>Mollusca</taxon>
        <taxon>Bivalvia</taxon>
        <taxon>Autobranchia</taxon>
        <taxon>Heteroconchia</taxon>
        <taxon>Palaeoheterodonta</taxon>
        <taxon>Unionida</taxon>
        <taxon>Unionoidea</taxon>
        <taxon>Unionidae</taxon>
        <taxon>Ambleminae</taxon>
        <taxon>Lampsilini</taxon>
        <taxon>Potamilus</taxon>
    </lineage>
</organism>
<dbReference type="GO" id="GO:0016020">
    <property type="term" value="C:membrane"/>
    <property type="evidence" value="ECO:0007669"/>
    <property type="project" value="InterPro"/>
</dbReference>
<dbReference type="SMART" id="SM00202">
    <property type="entry name" value="SR"/>
    <property type="match status" value="1"/>
</dbReference>
<feature type="disulfide bond" evidence="5">
    <location>
        <begin position="27"/>
        <end position="37"/>
    </location>
</feature>
<evidence type="ECO:0000313" key="7">
    <source>
        <dbReference type="EMBL" id="KAK3582005.1"/>
    </source>
</evidence>
<keyword evidence="2" id="KW-0677">Repeat</keyword>
<dbReference type="InterPro" id="IPR036772">
    <property type="entry name" value="SRCR-like_dom_sf"/>
</dbReference>
<gene>
    <name evidence="7" type="ORF">CHS0354_030956</name>
</gene>
<feature type="non-terminal residue" evidence="7">
    <location>
        <position position="60"/>
    </location>
</feature>
<protein>
    <recommendedName>
        <fullName evidence="6">SRCR domain-containing protein</fullName>
    </recommendedName>
</protein>
<accession>A0AAE0RYS8</accession>
<sequence>TRGATAVCCNAFAFQSSLSILLDDVNCLGNESSIYSCRHRGFFSHNCRHEEDAGVRCETV</sequence>
<dbReference type="EMBL" id="JAEAOA010001847">
    <property type="protein sequence ID" value="KAK3582005.1"/>
    <property type="molecule type" value="Genomic_DNA"/>
</dbReference>
<keyword evidence="1" id="KW-0732">Signal</keyword>
<dbReference type="SUPFAM" id="SSF56487">
    <property type="entry name" value="SRCR-like"/>
    <property type="match status" value="1"/>
</dbReference>
<name>A0AAE0RYS8_9BIVA</name>
<dbReference type="Proteomes" id="UP001195483">
    <property type="component" value="Unassembled WGS sequence"/>
</dbReference>
<evidence type="ECO:0000256" key="4">
    <source>
        <dbReference type="ARBA" id="ARBA00023180"/>
    </source>
</evidence>
<evidence type="ECO:0000256" key="5">
    <source>
        <dbReference type="PROSITE-ProRule" id="PRU00196"/>
    </source>
</evidence>
<dbReference type="Gene3D" id="3.10.250.10">
    <property type="entry name" value="SRCR-like domain"/>
    <property type="match status" value="1"/>
</dbReference>
<evidence type="ECO:0000256" key="1">
    <source>
        <dbReference type="ARBA" id="ARBA00022729"/>
    </source>
</evidence>
<reference evidence="7" key="1">
    <citation type="journal article" date="2021" name="Genome Biol. Evol.">
        <title>A High-Quality Reference Genome for a Parasitic Bivalve with Doubly Uniparental Inheritance (Bivalvia: Unionida).</title>
        <authorList>
            <person name="Smith C.H."/>
        </authorList>
    </citation>
    <scope>NUCLEOTIDE SEQUENCE</scope>
    <source>
        <strain evidence="7">CHS0354</strain>
    </source>
</reference>
<dbReference type="InterPro" id="IPR001190">
    <property type="entry name" value="SRCR"/>
</dbReference>
<comment type="caution">
    <text evidence="5">Lacks conserved residue(s) required for the propagation of feature annotation.</text>
</comment>
<dbReference type="PANTHER" id="PTHR19331:SF465">
    <property type="entry name" value="EGG PEPTIDE SPERACT RECEPTOR"/>
    <property type="match status" value="1"/>
</dbReference>
<comment type="caution">
    <text evidence="7">The sequence shown here is derived from an EMBL/GenBank/DDBJ whole genome shotgun (WGS) entry which is preliminary data.</text>
</comment>
<feature type="domain" description="SRCR" evidence="6">
    <location>
        <begin position="1"/>
        <end position="58"/>
    </location>
</feature>
<evidence type="ECO:0000259" key="6">
    <source>
        <dbReference type="PROSITE" id="PS50287"/>
    </source>
</evidence>
<keyword evidence="4" id="KW-0325">Glycoprotein</keyword>
<dbReference type="PANTHER" id="PTHR19331">
    <property type="entry name" value="SCAVENGER RECEPTOR DOMAIN-CONTAINING"/>
    <property type="match status" value="1"/>
</dbReference>
<keyword evidence="3 5" id="KW-1015">Disulfide bond</keyword>
<evidence type="ECO:0000256" key="2">
    <source>
        <dbReference type="ARBA" id="ARBA00022737"/>
    </source>
</evidence>
<dbReference type="Pfam" id="PF00530">
    <property type="entry name" value="SRCR"/>
    <property type="match status" value="1"/>
</dbReference>
<reference evidence="7" key="3">
    <citation type="submission" date="2023-05" db="EMBL/GenBank/DDBJ databases">
        <authorList>
            <person name="Smith C.H."/>
        </authorList>
    </citation>
    <scope>NUCLEOTIDE SEQUENCE</scope>
    <source>
        <strain evidence="7">CHS0354</strain>
        <tissue evidence="7">Mantle</tissue>
    </source>
</reference>
<dbReference type="PRINTS" id="PR00258">
    <property type="entry name" value="SPERACTRCPTR"/>
</dbReference>
<evidence type="ECO:0000256" key="3">
    <source>
        <dbReference type="ARBA" id="ARBA00023157"/>
    </source>
</evidence>
<evidence type="ECO:0000313" key="8">
    <source>
        <dbReference type="Proteomes" id="UP001195483"/>
    </source>
</evidence>
<keyword evidence="8" id="KW-1185">Reference proteome</keyword>
<proteinExistence type="predicted"/>